<accession>A0ACC2VRM6</accession>
<organism evidence="1 2">
    <name type="scientific">Naganishia adeliensis</name>
    <dbReference type="NCBI Taxonomy" id="92952"/>
    <lineage>
        <taxon>Eukaryota</taxon>
        <taxon>Fungi</taxon>
        <taxon>Dikarya</taxon>
        <taxon>Basidiomycota</taxon>
        <taxon>Agaricomycotina</taxon>
        <taxon>Tremellomycetes</taxon>
        <taxon>Filobasidiales</taxon>
        <taxon>Filobasidiaceae</taxon>
        <taxon>Naganishia</taxon>
    </lineage>
</organism>
<comment type="caution">
    <text evidence="1">The sequence shown here is derived from an EMBL/GenBank/DDBJ whole genome shotgun (WGS) entry which is preliminary data.</text>
</comment>
<protein>
    <submittedName>
        <fullName evidence="1">Uncharacterized protein</fullName>
    </submittedName>
</protein>
<keyword evidence="2" id="KW-1185">Reference proteome</keyword>
<dbReference type="EMBL" id="JASBWS010000067">
    <property type="protein sequence ID" value="KAJ9101992.1"/>
    <property type="molecule type" value="Genomic_DNA"/>
</dbReference>
<evidence type="ECO:0000313" key="2">
    <source>
        <dbReference type="Proteomes" id="UP001230649"/>
    </source>
</evidence>
<proteinExistence type="predicted"/>
<sequence length="260" mass="28107">MSSNDTQGKQPAPTDYEALNNTFYSIVDSWLPKDFGQKAVQQTDADVLVKIRRAKEKERHRASNVDGNASTSSIPHANLLKRKLQSNGANSKDTETPSTANDDESSEEESRTRSIAKKSKSAHDAFSKPGKAKSKGKQRDDGTGVTGNKVDQEETTHTPEASVNGKTAQAYRNPFAMPSVAPTETAPETTTPEPTPPPTFATPVASISAPSPRTSKTDTDTLSKNQRKKQRKKEKKALAREESVKSQQDGLGKLAVGQTV</sequence>
<dbReference type="Proteomes" id="UP001230649">
    <property type="component" value="Unassembled WGS sequence"/>
</dbReference>
<name>A0ACC2VRM6_9TREE</name>
<gene>
    <name evidence="1" type="ORF">QFC20_005141</name>
</gene>
<reference evidence="1" key="1">
    <citation type="submission" date="2023-04" db="EMBL/GenBank/DDBJ databases">
        <title>Draft Genome sequencing of Naganishia species isolated from polar environments using Oxford Nanopore Technology.</title>
        <authorList>
            <person name="Leo P."/>
            <person name="Venkateswaran K."/>
        </authorList>
    </citation>
    <scope>NUCLEOTIDE SEQUENCE</scope>
    <source>
        <strain evidence="1">MNA-CCFEE 5262</strain>
    </source>
</reference>
<evidence type="ECO:0000313" key="1">
    <source>
        <dbReference type="EMBL" id="KAJ9101992.1"/>
    </source>
</evidence>